<comment type="caution">
    <text evidence="1">The sequence shown here is derived from an EMBL/GenBank/DDBJ whole genome shotgun (WGS) entry which is preliminary data.</text>
</comment>
<dbReference type="EMBL" id="LNQE01001601">
    <property type="protein sequence ID" value="KUG14950.1"/>
    <property type="molecule type" value="Genomic_DNA"/>
</dbReference>
<gene>
    <name evidence="1" type="ORF">ASZ90_015404</name>
</gene>
<reference evidence="1" key="1">
    <citation type="journal article" date="2015" name="Proc. Natl. Acad. Sci. U.S.A.">
        <title>Networks of energetic and metabolic interactions define dynamics in microbial communities.</title>
        <authorList>
            <person name="Embree M."/>
            <person name="Liu J.K."/>
            <person name="Al-Bassam M.M."/>
            <person name="Zengler K."/>
        </authorList>
    </citation>
    <scope>NUCLEOTIDE SEQUENCE</scope>
</reference>
<evidence type="ECO:0000313" key="1">
    <source>
        <dbReference type="EMBL" id="KUG14950.1"/>
    </source>
</evidence>
<name>A0A0W8F1Z5_9ZZZZ</name>
<accession>A0A0W8F1Z5</accession>
<sequence length="42" mass="4757">MPVCWYGIMVGTQTLALERDLDEIDANGDFISWEKAKKELGL</sequence>
<organism evidence="1">
    <name type="scientific">hydrocarbon metagenome</name>
    <dbReference type="NCBI Taxonomy" id="938273"/>
    <lineage>
        <taxon>unclassified sequences</taxon>
        <taxon>metagenomes</taxon>
        <taxon>ecological metagenomes</taxon>
    </lineage>
</organism>
<protein>
    <submittedName>
        <fullName evidence="1">Uncharacterized protein</fullName>
    </submittedName>
</protein>
<dbReference type="AlphaFoldDB" id="A0A0W8F1Z5"/>
<proteinExistence type="predicted"/>